<feature type="compositionally biased region" description="Polar residues" evidence="1">
    <location>
        <begin position="13"/>
        <end position="22"/>
    </location>
</feature>
<feature type="compositionally biased region" description="Basic residues" evidence="1">
    <location>
        <begin position="35"/>
        <end position="54"/>
    </location>
</feature>
<feature type="region of interest" description="Disordered" evidence="1">
    <location>
        <begin position="1"/>
        <end position="56"/>
    </location>
</feature>
<proteinExistence type="predicted"/>
<gene>
    <name evidence="2" type="ORF">Pyn_39738</name>
</gene>
<comment type="caution">
    <text evidence="2">The sequence shown here is derived from an EMBL/GenBank/DDBJ whole genome shotgun (WGS) entry which is preliminary data.</text>
</comment>
<sequence>MDYQSWVVGNDVSVDNSGQDASSLGGWDDLERIKSARRQSRRKPMGKGKLSKRERKSDTPLLFREYKPAVNLENGFHWLAWKCRDQALQAFCSSSYMTFGSRLHQLKLRSRNQVSDRANLCT</sequence>
<evidence type="ECO:0000256" key="1">
    <source>
        <dbReference type="SAM" id="MobiDB-lite"/>
    </source>
</evidence>
<dbReference type="PANTHER" id="PTHR35719:SF2">
    <property type="entry name" value="ABC TRANSMEMBRANE TYPE-1 DOMAIN-CONTAINING PROTEIN"/>
    <property type="match status" value="1"/>
</dbReference>
<dbReference type="OrthoDB" id="785439at2759"/>
<organism evidence="2 3">
    <name type="scientific">Prunus yedoensis var. nudiflora</name>
    <dbReference type="NCBI Taxonomy" id="2094558"/>
    <lineage>
        <taxon>Eukaryota</taxon>
        <taxon>Viridiplantae</taxon>
        <taxon>Streptophyta</taxon>
        <taxon>Embryophyta</taxon>
        <taxon>Tracheophyta</taxon>
        <taxon>Spermatophyta</taxon>
        <taxon>Magnoliopsida</taxon>
        <taxon>eudicotyledons</taxon>
        <taxon>Gunneridae</taxon>
        <taxon>Pentapetalae</taxon>
        <taxon>rosids</taxon>
        <taxon>fabids</taxon>
        <taxon>Rosales</taxon>
        <taxon>Rosaceae</taxon>
        <taxon>Amygdaloideae</taxon>
        <taxon>Amygdaleae</taxon>
        <taxon>Prunus</taxon>
    </lineage>
</organism>
<dbReference type="AlphaFoldDB" id="A0A314Y7P6"/>
<dbReference type="Proteomes" id="UP000250321">
    <property type="component" value="Unassembled WGS sequence"/>
</dbReference>
<reference evidence="2 3" key="1">
    <citation type="submission" date="2018-02" db="EMBL/GenBank/DDBJ databases">
        <title>Draft genome of wild Prunus yedoensis var. nudiflora.</title>
        <authorList>
            <person name="Baek S."/>
            <person name="Kim J.-H."/>
            <person name="Choi K."/>
            <person name="Kim G.-B."/>
            <person name="Cho A."/>
            <person name="Jang H."/>
            <person name="Shin C.-H."/>
            <person name="Yu H.-J."/>
            <person name="Mun J.-H."/>
        </authorList>
    </citation>
    <scope>NUCLEOTIDE SEQUENCE [LARGE SCALE GENOMIC DNA]</scope>
    <source>
        <strain evidence="3">cv. Jeju island</strain>
        <tissue evidence="2">Leaf</tissue>
    </source>
</reference>
<evidence type="ECO:0000313" key="3">
    <source>
        <dbReference type="Proteomes" id="UP000250321"/>
    </source>
</evidence>
<name>A0A314Y7P6_PRUYE</name>
<protein>
    <submittedName>
        <fullName evidence="2">Uncharacterized protein</fullName>
    </submittedName>
</protein>
<evidence type="ECO:0000313" key="2">
    <source>
        <dbReference type="EMBL" id="PQQ00859.1"/>
    </source>
</evidence>
<dbReference type="STRING" id="2094558.A0A314Y7P6"/>
<keyword evidence="3" id="KW-1185">Reference proteome</keyword>
<dbReference type="EMBL" id="PJQY01001645">
    <property type="protein sequence ID" value="PQQ00859.1"/>
    <property type="molecule type" value="Genomic_DNA"/>
</dbReference>
<dbReference type="PANTHER" id="PTHR35719">
    <property type="entry name" value="OS01G0680600 PROTEIN"/>
    <property type="match status" value="1"/>
</dbReference>
<accession>A0A314Y7P6</accession>